<gene>
    <name evidence="8" type="ORF">EAY64_06235</name>
</gene>
<keyword evidence="5" id="KW-0742">SOS response</keyword>
<dbReference type="SUPFAM" id="SSF56672">
    <property type="entry name" value="DNA/RNA polymerases"/>
    <property type="match status" value="1"/>
</dbReference>
<feature type="region of interest" description="Disordered" evidence="6">
    <location>
        <begin position="422"/>
        <end position="445"/>
    </location>
</feature>
<dbReference type="Gene3D" id="3.40.1170.60">
    <property type="match status" value="1"/>
</dbReference>
<dbReference type="Proteomes" id="UP000274139">
    <property type="component" value="Unassembled WGS sequence"/>
</dbReference>
<dbReference type="GO" id="GO:0003887">
    <property type="term" value="F:DNA-directed DNA polymerase activity"/>
    <property type="evidence" value="ECO:0007669"/>
    <property type="project" value="TreeGrafter"/>
</dbReference>
<organism evidence="8 9">
    <name type="scientific">Aquitalea palustris</name>
    <dbReference type="NCBI Taxonomy" id="2480983"/>
    <lineage>
        <taxon>Bacteria</taxon>
        <taxon>Pseudomonadati</taxon>
        <taxon>Pseudomonadota</taxon>
        <taxon>Betaproteobacteria</taxon>
        <taxon>Neisseriales</taxon>
        <taxon>Chromobacteriaceae</taxon>
        <taxon>Aquitalea</taxon>
    </lineage>
</organism>
<evidence type="ECO:0000256" key="4">
    <source>
        <dbReference type="ARBA" id="ARBA00023204"/>
    </source>
</evidence>
<evidence type="ECO:0000256" key="2">
    <source>
        <dbReference type="ARBA" id="ARBA00022763"/>
    </source>
</evidence>
<dbReference type="InterPro" id="IPR043502">
    <property type="entry name" value="DNA/RNA_pol_sf"/>
</dbReference>
<dbReference type="InterPro" id="IPR050116">
    <property type="entry name" value="DNA_polymerase-Y"/>
</dbReference>
<dbReference type="PROSITE" id="PS50173">
    <property type="entry name" value="UMUC"/>
    <property type="match status" value="1"/>
</dbReference>
<evidence type="ECO:0000313" key="8">
    <source>
        <dbReference type="EMBL" id="RMC99902.1"/>
    </source>
</evidence>
<dbReference type="GO" id="GO:0005829">
    <property type="term" value="C:cytosol"/>
    <property type="evidence" value="ECO:0007669"/>
    <property type="project" value="TreeGrafter"/>
</dbReference>
<dbReference type="Gene3D" id="1.10.150.20">
    <property type="entry name" value="5' to 3' exonuclease, C-terminal subdomain"/>
    <property type="match status" value="1"/>
</dbReference>
<protein>
    <submittedName>
        <fullName evidence="8">Y-family DNA polymerase</fullName>
    </submittedName>
</protein>
<dbReference type="CDD" id="cd01700">
    <property type="entry name" value="PolY_Pol_V_umuC"/>
    <property type="match status" value="1"/>
</dbReference>
<evidence type="ECO:0000259" key="7">
    <source>
        <dbReference type="PROSITE" id="PS50173"/>
    </source>
</evidence>
<keyword evidence="3" id="KW-0741">SOS mutagenesis</keyword>
<dbReference type="GO" id="GO:0003684">
    <property type="term" value="F:damaged DNA binding"/>
    <property type="evidence" value="ECO:0007669"/>
    <property type="project" value="InterPro"/>
</dbReference>
<dbReference type="Gene3D" id="3.30.70.270">
    <property type="match status" value="1"/>
</dbReference>
<keyword evidence="2" id="KW-0227">DNA damage</keyword>
<evidence type="ECO:0000256" key="6">
    <source>
        <dbReference type="SAM" id="MobiDB-lite"/>
    </source>
</evidence>
<feature type="domain" description="UmuC" evidence="7">
    <location>
        <begin position="4"/>
        <end position="188"/>
    </location>
</feature>
<comment type="similarity">
    <text evidence="1">Belongs to the DNA polymerase type-Y family.</text>
</comment>
<dbReference type="Pfam" id="PF13438">
    <property type="entry name" value="DUF4113"/>
    <property type="match status" value="1"/>
</dbReference>
<dbReference type="InterPro" id="IPR017961">
    <property type="entry name" value="DNA_pol_Y-fam_little_finger"/>
</dbReference>
<dbReference type="GO" id="GO:0042276">
    <property type="term" value="P:error-prone translesion synthesis"/>
    <property type="evidence" value="ECO:0007669"/>
    <property type="project" value="TreeGrafter"/>
</dbReference>
<dbReference type="InterPro" id="IPR025188">
    <property type="entry name" value="DUF4113"/>
</dbReference>
<dbReference type="Pfam" id="PF00817">
    <property type="entry name" value="IMS"/>
    <property type="match status" value="1"/>
</dbReference>
<dbReference type="EMBL" id="RFAR01000021">
    <property type="protein sequence ID" value="RMC99902.1"/>
    <property type="molecule type" value="Genomic_DNA"/>
</dbReference>
<dbReference type="PANTHER" id="PTHR11076:SF34">
    <property type="entry name" value="PROTEIN UMUC"/>
    <property type="match status" value="1"/>
</dbReference>
<evidence type="ECO:0000313" key="9">
    <source>
        <dbReference type="Proteomes" id="UP000274139"/>
    </source>
</evidence>
<sequence>MSRFALVDGNSFYTSCERVFRPDLIGKPIIVLSNNDGCVVARSAEAKAIGIPAFLPYYQVRSLCRKHRVAVFSSNYTLYGDMSRRMMNILARFAPQQDIYSIDECFLDLSGMATPLAHGRHIRQTLLDKLGLPSCVGIGPSKTLAKLANHVAKQQAHWQGVFDWADLTPAEAEGLLASMDVREVWGVGRRLAEKLHQLRIRSALDLQRADARQLKRNFNVVLERTVAELNGVSCLALDDVASSKQHIISSRSFSRQVSSLPPLSASIAHHIARAAEKLRAQGSTAAMIGVSIQTNAFGSATPYHGYTCIPLLQPSDDTLSLNQAAQAGLRQLFQPGLRYHKAGVVLMEIGDKAIQQQDMFAPAPDPRRARLMSTIDQLNRRLGKGSIRLAVEDISQDWQMRQAMRSPCYSTDPQQAIMANRQAHTSAPTGYRLYWPRRQPDSGNE</sequence>
<dbReference type="RefSeq" id="WP_103523918.1">
    <property type="nucleotide sequence ID" value="NZ_JAIZDC010000001.1"/>
</dbReference>
<dbReference type="InterPro" id="IPR043128">
    <property type="entry name" value="Rev_trsase/Diguanyl_cyclase"/>
</dbReference>
<name>A0A454JKS2_9NEIS</name>
<comment type="caution">
    <text evidence="8">The sequence shown here is derived from an EMBL/GenBank/DDBJ whole genome shotgun (WGS) entry which is preliminary data.</text>
</comment>
<proteinExistence type="inferred from homology"/>
<dbReference type="InterPro" id="IPR001126">
    <property type="entry name" value="UmuC"/>
</dbReference>
<reference evidence="8 9" key="1">
    <citation type="submission" date="2018-10" db="EMBL/GenBank/DDBJ databases">
        <title>Draft genome sequence of Aquitalea MWU14-2217 isolated from a wild cranberry bog in Provincetown, Massachusetts.</title>
        <authorList>
            <person name="Ebadzadsahrai G."/>
            <person name="Soby S."/>
        </authorList>
    </citation>
    <scope>NUCLEOTIDE SEQUENCE [LARGE SCALE GENOMIC DNA]</scope>
    <source>
        <strain evidence="8 9">MWU14-2217</strain>
    </source>
</reference>
<evidence type="ECO:0000256" key="5">
    <source>
        <dbReference type="ARBA" id="ARBA00023236"/>
    </source>
</evidence>
<keyword evidence="9" id="KW-1185">Reference proteome</keyword>
<dbReference type="InterPro" id="IPR024728">
    <property type="entry name" value="PolY_HhH_motif"/>
</dbReference>
<dbReference type="Pfam" id="PF11798">
    <property type="entry name" value="IMS_HHH"/>
    <property type="match status" value="1"/>
</dbReference>
<dbReference type="GO" id="GO:0006281">
    <property type="term" value="P:DNA repair"/>
    <property type="evidence" value="ECO:0007669"/>
    <property type="project" value="UniProtKB-KW"/>
</dbReference>
<keyword evidence="4" id="KW-0234">DNA repair</keyword>
<dbReference type="Pfam" id="PF11799">
    <property type="entry name" value="IMS_C"/>
    <property type="match status" value="1"/>
</dbReference>
<dbReference type="OrthoDB" id="9808813at2"/>
<dbReference type="AlphaFoldDB" id="A0A454JKS2"/>
<dbReference type="PANTHER" id="PTHR11076">
    <property type="entry name" value="DNA REPAIR POLYMERASE UMUC / TRANSFERASE FAMILY MEMBER"/>
    <property type="match status" value="1"/>
</dbReference>
<dbReference type="GO" id="GO:0009432">
    <property type="term" value="P:SOS response"/>
    <property type="evidence" value="ECO:0007669"/>
    <property type="project" value="UniProtKB-KW"/>
</dbReference>
<accession>A0A454JKS2</accession>
<evidence type="ECO:0000256" key="1">
    <source>
        <dbReference type="ARBA" id="ARBA00010945"/>
    </source>
</evidence>
<evidence type="ECO:0000256" key="3">
    <source>
        <dbReference type="ARBA" id="ARBA00023199"/>
    </source>
</evidence>